<accession>A0A412ZEJ8</accession>
<dbReference type="Proteomes" id="UP000284543">
    <property type="component" value="Unassembled WGS sequence"/>
</dbReference>
<dbReference type="RefSeq" id="WP_002568218.1">
    <property type="nucleotide sequence ID" value="NZ_CABKUK010000002.1"/>
</dbReference>
<keyword evidence="1" id="KW-0472">Membrane</keyword>
<evidence type="ECO:0000313" key="2">
    <source>
        <dbReference type="EMBL" id="RGV78612.1"/>
    </source>
</evidence>
<keyword evidence="1" id="KW-1133">Transmembrane helix</keyword>
<sequence>MKKLIRCANQYIWESDWKTIGLLKFCLLSLGICVGMAVPEEKKKTVLRAAFLSFVISYIPLMAKFIRIIWSDEGDW</sequence>
<organism evidence="2 3">
    <name type="scientific">Enterocloster bolteae</name>
    <dbReference type="NCBI Taxonomy" id="208479"/>
    <lineage>
        <taxon>Bacteria</taxon>
        <taxon>Bacillati</taxon>
        <taxon>Bacillota</taxon>
        <taxon>Clostridia</taxon>
        <taxon>Lachnospirales</taxon>
        <taxon>Lachnospiraceae</taxon>
        <taxon>Enterocloster</taxon>
    </lineage>
</organism>
<dbReference type="GeneID" id="23115914"/>
<dbReference type="AlphaFoldDB" id="A0A412ZEJ8"/>
<name>A0A412ZEJ8_9FIRM</name>
<dbReference type="EMBL" id="QRZM01000001">
    <property type="protein sequence ID" value="RGV78612.1"/>
    <property type="molecule type" value="Genomic_DNA"/>
</dbReference>
<feature type="transmembrane region" description="Helical" evidence="1">
    <location>
        <begin position="50"/>
        <end position="70"/>
    </location>
</feature>
<protein>
    <submittedName>
        <fullName evidence="2">Permease of phosphate ABC transporter</fullName>
    </submittedName>
</protein>
<keyword evidence="1" id="KW-0812">Transmembrane</keyword>
<evidence type="ECO:0000256" key="1">
    <source>
        <dbReference type="SAM" id="Phobius"/>
    </source>
</evidence>
<gene>
    <name evidence="2" type="ORF">DWW02_02450</name>
</gene>
<proteinExistence type="predicted"/>
<reference evidence="2 3" key="1">
    <citation type="submission" date="2018-08" db="EMBL/GenBank/DDBJ databases">
        <title>A genome reference for cultivated species of the human gut microbiota.</title>
        <authorList>
            <person name="Zou Y."/>
            <person name="Xue W."/>
            <person name="Luo G."/>
        </authorList>
    </citation>
    <scope>NUCLEOTIDE SEQUENCE [LARGE SCALE GENOMIC DNA]</scope>
    <source>
        <strain evidence="2 3">AF14-18</strain>
    </source>
</reference>
<feature type="transmembrane region" description="Helical" evidence="1">
    <location>
        <begin position="20"/>
        <end position="38"/>
    </location>
</feature>
<dbReference type="KEGG" id="cbol:CGC65_03970"/>
<comment type="caution">
    <text evidence="2">The sequence shown here is derived from an EMBL/GenBank/DDBJ whole genome shotgun (WGS) entry which is preliminary data.</text>
</comment>
<evidence type="ECO:0000313" key="3">
    <source>
        <dbReference type="Proteomes" id="UP000284543"/>
    </source>
</evidence>